<dbReference type="EMBL" id="PGCI01000390">
    <property type="protein sequence ID" value="PLW27818.1"/>
    <property type="molecule type" value="Genomic_DNA"/>
</dbReference>
<organism evidence="2 3">
    <name type="scientific">Puccinia coronata f. sp. avenae</name>
    <dbReference type="NCBI Taxonomy" id="200324"/>
    <lineage>
        <taxon>Eukaryota</taxon>
        <taxon>Fungi</taxon>
        <taxon>Dikarya</taxon>
        <taxon>Basidiomycota</taxon>
        <taxon>Pucciniomycotina</taxon>
        <taxon>Pucciniomycetes</taxon>
        <taxon>Pucciniales</taxon>
        <taxon>Pucciniaceae</taxon>
        <taxon>Puccinia</taxon>
    </lineage>
</organism>
<dbReference type="AlphaFoldDB" id="A0A2N5TQW0"/>
<evidence type="ECO:0000313" key="2">
    <source>
        <dbReference type="EMBL" id="PLW27818.1"/>
    </source>
</evidence>
<reference evidence="2 3" key="1">
    <citation type="submission" date="2017-11" db="EMBL/GenBank/DDBJ databases">
        <title>De novo assembly and phasing of dikaryotic genomes from two isolates of Puccinia coronata f. sp. avenae, the causal agent of oat crown rust.</title>
        <authorList>
            <person name="Miller M.E."/>
            <person name="Zhang Y."/>
            <person name="Omidvar V."/>
            <person name="Sperschneider J."/>
            <person name="Schwessinger B."/>
            <person name="Raley C."/>
            <person name="Palmer J.M."/>
            <person name="Garnica D."/>
            <person name="Upadhyaya N."/>
            <person name="Rathjen J."/>
            <person name="Taylor J.M."/>
            <person name="Park R.F."/>
            <person name="Dodds P.N."/>
            <person name="Hirsch C.D."/>
            <person name="Kianian S.F."/>
            <person name="Figueroa M."/>
        </authorList>
    </citation>
    <scope>NUCLEOTIDE SEQUENCE [LARGE SCALE GENOMIC DNA]</scope>
    <source>
        <strain evidence="2">12SD80</strain>
    </source>
</reference>
<feature type="region of interest" description="Disordered" evidence="1">
    <location>
        <begin position="77"/>
        <end position="110"/>
    </location>
</feature>
<name>A0A2N5TQW0_9BASI</name>
<evidence type="ECO:0000256" key="1">
    <source>
        <dbReference type="SAM" id="MobiDB-lite"/>
    </source>
</evidence>
<proteinExistence type="predicted"/>
<comment type="caution">
    <text evidence="2">The sequence shown here is derived from an EMBL/GenBank/DDBJ whole genome shotgun (WGS) entry which is preliminary data.</text>
</comment>
<accession>A0A2N5TQW0</accession>
<feature type="compositionally biased region" description="Polar residues" evidence="1">
    <location>
        <begin position="93"/>
        <end position="110"/>
    </location>
</feature>
<sequence>MSTCLMSSTAGTLILPWLYTNPLSVVIPFGGLPPSMLCLSVVMRPSNGDAFRIISSNSILSSAQTAMFDRWLDRHCPTKAPSGKSDRPVQAVPGTSRTGPAGTGWTNLSN</sequence>
<protein>
    <submittedName>
        <fullName evidence="2">Uncharacterized protein</fullName>
    </submittedName>
</protein>
<gene>
    <name evidence="2" type="ORF">PCASD_20432</name>
</gene>
<dbReference type="Proteomes" id="UP000235392">
    <property type="component" value="Unassembled WGS sequence"/>
</dbReference>
<evidence type="ECO:0000313" key="3">
    <source>
        <dbReference type="Proteomes" id="UP000235392"/>
    </source>
</evidence>